<gene>
    <name evidence="1" type="ORF">MIPYR_10486</name>
</gene>
<dbReference type="PANTHER" id="PTHR38436">
    <property type="entry name" value="POLYKETIDE CYCLASE SNOAL-LIKE DOMAIN"/>
    <property type="match status" value="1"/>
</dbReference>
<dbReference type="InterPro" id="IPR009959">
    <property type="entry name" value="Cyclase_SnoaL-like"/>
</dbReference>
<dbReference type="InterPro" id="IPR032710">
    <property type="entry name" value="NTF2-like_dom_sf"/>
</dbReference>
<dbReference type="Gene3D" id="3.10.450.50">
    <property type="match status" value="1"/>
</dbReference>
<name>A0A1Y5NVS8_9MICO</name>
<evidence type="ECO:0000313" key="1">
    <source>
        <dbReference type="EMBL" id="SBS70445.1"/>
    </source>
</evidence>
<reference evidence="1" key="1">
    <citation type="submission" date="2016-03" db="EMBL/GenBank/DDBJ databases">
        <authorList>
            <person name="Ploux O."/>
        </authorList>
    </citation>
    <scope>NUCLEOTIDE SEQUENCE</scope>
    <source>
        <strain evidence="1">UC1</strain>
    </source>
</reference>
<accession>A0A1Y5NVS8</accession>
<protein>
    <recommendedName>
        <fullName evidence="2">Ester cyclase</fullName>
    </recommendedName>
</protein>
<dbReference type="PANTHER" id="PTHR38436:SF1">
    <property type="entry name" value="ESTER CYCLASE"/>
    <property type="match status" value="1"/>
</dbReference>
<evidence type="ECO:0008006" key="2">
    <source>
        <dbReference type="Google" id="ProtNLM"/>
    </source>
</evidence>
<proteinExistence type="predicted"/>
<dbReference type="RefSeq" id="WP_295573135.1">
    <property type="nucleotide sequence ID" value="NZ_FLQR01000001.1"/>
</dbReference>
<organism evidence="1">
    <name type="scientific">uncultured Microbacterium sp</name>
    <dbReference type="NCBI Taxonomy" id="191216"/>
    <lineage>
        <taxon>Bacteria</taxon>
        <taxon>Bacillati</taxon>
        <taxon>Actinomycetota</taxon>
        <taxon>Actinomycetes</taxon>
        <taxon>Micrococcales</taxon>
        <taxon>Microbacteriaceae</taxon>
        <taxon>Microbacterium</taxon>
        <taxon>environmental samples</taxon>
    </lineage>
</organism>
<dbReference type="EMBL" id="FLQR01000001">
    <property type="protein sequence ID" value="SBS70445.1"/>
    <property type="molecule type" value="Genomic_DNA"/>
</dbReference>
<dbReference type="Pfam" id="PF07366">
    <property type="entry name" value="SnoaL"/>
    <property type="match status" value="1"/>
</dbReference>
<dbReference type="SUPFAM" id="SSF54427">
    <property type="entry name" value="NTF2-like"/>
    <property type="match status" value="1"/>
</dbReference>
<sequence>MSEQTSVLERMLHEGFATGDTDIVDELCHPDLIEHQFGLSGVGAEAIAKVKRAIAEVHRGMPDLQFTIEDAAESGDVVWIRAEGTATNTGPFLGPPTGRAVRFTVIDIARIRDGRIVEHWGVPDRFAILMRLGRIPMPVG</sequence>
<dbReference type="GO" id="GO:0030638">
    <property type="term" value="P:polyketide metabolic process"/>
    <property type="evidence" value="ECO:0007669"/>
    <property type="project" value="InterPro"/>
</dbReference>
<dbReference type="AlphaFoldDB" id="A0A1Y5NVS8"/>